<reference evidence="1" key="2">
    <citation type="submission" date="2023-06" db="EMBL/GenBank/DDBJ databases">
        <authorList>
            <person name="Ma L."/>
            <person name="Liu K.-W."/>
            <person name="Li Z."/>
            <person name="Hsiao Y.-Y."/>
            <person name="Qi Y."/>
            <person name="Fu T."/>
            <person name="Tang G."/>
            <person name="Zhang D."/>
            <person name="Sun W.-H."/>
            <person name="Liu D.-K."/>
            <person name="Li Y."/>
            <person name="Chen G.-Z."/>
            <person name="Liu X.-D."/>
            <person name="Liao X.-Y."/>
            <person name="Jiang Y.-T."/>
            <person name="Yu X."/>
            <person name="Hao Y."/>
            <person name="Huang J."/>
            <person name="Zhao X.-W."/>
            <person name="Ke S."/>
            <person name="Chen Y.-Y."/>
            <person name="Wu W.-L."/>
            <person name="Hsu J.-L."/>
            <person name="Lin Y.-F."/>
            <person name="Huang M.-D."/>
            <person name="Li C.-Y."/>
            <person name="Huang L."/>
            <person name="Wang Z.-W."/>
            <person name="Zhao X."/>
            <person name="Zhong W.-Y."/>
            <person name="Peng D.-H."/>
            <person name="Ahmad S."/>
            <person name="Lan S."/>
            <person name="Zhang J.-S."/>
            <person name="Tsai W.-C."/>
            <person name="Van De Peer Y."/>
            <person name="Liu Z.-J."/>
        </authorList>
    </citation>
    <scope>NUCLEOTIDE SEQUENCE</scope>
    <source>
        <strain evidence="1">CP</strain>
        <tissue evidence="1">Leaves</tissue>
    </source>
</reference>
<dbReference type="AlphaFoldDB" id="A0AAV9E8B6"/>
<organism evidence="1 2">
    <name type="scientific">Acorus calamus</name>
    <name type="common">Sweet flag</name>
    <dbReference type="NCBI Taxonomy" id="4465"/>
    <lineage>
        <taxon>Eukaryota</taxon>
        <taxon>Viridiplantae</taxon>
        <taxon>Streptophyta</taxon>
        <taxon>Embryophyta</taxon>
        <taxon>Tracheophyta</taxon>
        <taxon>Spermatophyta</taxon>
        <taxon>Magnoliopsida</taxon>
        <taxon>Liliopsida</taxon>
        <taxon>Acoraceae</taxon>
        <taxon>Acorus</taxon>
    </lineage>
</organism>
<accession>A0AAV9E8B6</accession>
<dbReference type="EMBL" id="JAUJYO010000008">
    <property type="protein sequence ID" value="KAK1309958.1"/>
    <property type="molecule type" value="Genomic_DNA"/>
</dbReference>
<proteinExistence type="predicted"/>
<evidence type="ECO:0000313" key="2">
    <source>
        <dbReference type="Proteomes" id="UP001180020"/>
    </source>
</evidence>
<evidence type="ECO:0000313" key="1">
    <source>
        <dbReference type="EMBL" id="KAK1309958.1"/>
    </source>
</evidence>
<comment type="caution">
    <text evidence="1">The sequence shown here is derived from an EMBL/GenBank/DDBJ whole genome shotgun (WGS) entry which is preliminary data.</text>
</comment>
<protein>
    <submittedName>
        <fullName evidence="1">Uncharacterized protein</fullName>
    </submittedName>
</protein>
<keyword evidence="2" id="KW-1185">Reference proteome</keyword>
<reference evidence="1" key="1">
    <citation type="journal article" date="2023" name="Nat. Commun.">
        <title>Diploid and tetraploid genomes of Acorus and the evolution of monocots.</title>
        <authorList>
            <person name="Ma L."/>
            <person name="Liu K.W."/>
            <person name="Li Z."/>
            <person name="Hsiao Y.Y."/>
            <person name="Qi Y."/>
            <person name="Fu T."/>
            <person name="Tang G.D."/>
            <person name="Zhang D."/>
            <person name="Sun W.H."/>
            <person name="Liu D.K."/>
            <person name="Li Y."/>
            <person name="Chen G.Z."/>
            <person name="Liu X.D."/>
            <person name="Liao X.Y."/>
            <person name="Jiang Y.T."/>
            <person name="Yu X."/>
            <person name="Hao Y."/>
            <person name="Huang J."/>
            <person name="Zhao X.W."/>
            <person name="Ke S."/>
            <person name="Chen Y.Y."/>
            <person name="Wu W.L."/>
            <person name="Hsu J.L."/>
            <person name="Lin Y.F."/>
            <person name="Huang M.D."/>
            <person name="Li C.Y."/>
            <person name="Huang L."/>
            <person name="Wang Z.W."/>
            <person name="Zhao X."/>
            <person name="Zhong W.Y."/>
            <person name="Peng D.H."/>
            <person name="Ahmad S."/>
            <person name="Lan S."/>
            <person name="Zhang J.S."/>
            <person name="Tsai W.C."/>
            <person name="Van de Peer Y."/>
            <person name="Liu Z.J."/>
        </authorList>
    </citation>
    <scope>NUCLEOTIDE SEQUENCE</scope>
    <source>
        <strain evidence="1">CP</strain>
    </source>
</reference>
<dbReference type="Proteomes" id="UP001180020">
    <property type="component" value="Unassembled WGS sequence"/>
</dbReference>
<gene>
    <name evidence="1" type="ORF">QJS10_CPA08g00304</name>
</gene>
<sequence>MDEPYITHQSNPIYMEISGGANNRCSFKKAWGGFGAVKGTGEVGDVEIPAAYHGWPDTIIASSSCNASPTFVDGCCYVHSWFGSVRKNDEAISLDSTIWQETNTSNMLGQVTSPKQEGGLGLRRFATSRDAILECKYAAEVYLPKLPSTPTFMAKKQLEYIVSPSFVEE</sequence>
<name>A0AAV9E8B6_ACOCL</name>